<dbReference type="RefSeq" id="WP_159159525.1">
    <property type="nucleotide sequence ID" value="NZ_JBIWKJ010000001.1"/>
</dbReference>
<reference evidence="1 2" key="1">
    <citation type="submission" date="2019-10" db="EMBL/GenBank/DDBJ databases">
        <authorList>
            <person name="Karimi E."/>
        </authorList>
    </citation>
    <scope>NUCLEOTIDE SEQUENCE [LARGE SCALE GENOMIC DNA]</scope>
    <source>
        <strain evidence="1">Bacillus sp. 348</strain>
    </source>
</reference>
<accession>A0A653NU29</accession>
<dbReference type="InterPro" id="IPR024496">
    <property type="entry name" value="Spore_germ_GerPE"/>
</dbReference>
<gene>
    <name evidence="1" type="primary">gerPE</name>
    <name evidence="1" type="ORF">BACI348_40176</name>
</gene>
<dbReference type="Pfam" id="PF10970">
    <property type="entry name" value="GerPE"/>
    <property type="match status" value="1"/>
</dbReference>
<sequence length="144" mass="16068">MIKRTSQVKFSKVNSVGISSVVQIGDTQELCPNVKVLAVQRTISLFYGNEAENLDAKEFEVYYEPIPLMLPERAVRTAFYHEKPLIKVSSIHVEGVSSSSIYQIGSTCGINAVARVKHIRELFSNNDEHPPNSQLDLPAHIMVI</sequence>
<dbReference type="EMBL" id="CABWLH010000009">
    <property type="protein sequence ID" value="VXB20945.1"/>
    <property type="molecule type" value="Genomic_DNA"/>
</dbReference>
<evidence type="ECO:0000313" key="1">
    <source>
        <dbReference type="EMBL" id="VXB20945.1"/>
    </source>
</evidence>
<dbReference type="Proteomes" id="UP000433089">
    <property type="component" value="Unassembled WGS sequence"/>
</dbReference>
<organism evidence="1 2">
    <name type="scientific">Bacillus altitudinis</name>
    <dbReference type="NCBI Taxonomy" id="293387"/>
    <lineage>
        <taxon>Bacteria</taxon>
        <taxon>Bacillati</taxon>
        <taxon>Bacillota</taxon>
        <taxon>Bacilli</taxon>
        <taxon>Bacillales</taxon>
        <taxon>Bacillaceae</taxon>
        <taxon>Bacillus</taxon>
    </lineage>
</organism>
<protein>
    <submittedName>
        <fullName evidence="1">Spore germination protein</fullName>
    </submittedName>
</protein>
<evidence type="ECO:0000313" key="2">
    <source>
        <dbReference type="Proteomes" id="UP000433089"/>
    </source>
</evidence>
<dbReference type="AlphaFoldDB" id="A0A653NU29"/>
<name>A0A653NU29_BACAB</name>
<proteinExistence type="predicted"/>